<keyword evidence="1" id="KW-0808">Transferase</keyword>
<reference evidence="5" key="1">
    <citation type="submission" date="2020-09" db="EMBL/GenBank/DDBJ databases">
        <title>Nocardioides sp. strain MJB4 16S ribosomal RNA gene Genome sequencing and assembly.</title>
        <authorList>
            <person name="Kim I."/>
        </authorList>
    </citation>
    <scope>NUCLEOTIDE SEQUENCE</scope>
    <source>
        <strain evidence="5">MJB4</strain>
    </source>
</reference>
<organism evidence="5 6">
    <name type="scientific">Nocardioides donggukensis</name>
    <dbReference type="NCBI Taxonomy" id="2774019"/>
    <lineage>
        <taxon>Bacteria</taxon>
        <taxon>Bacillati</taxon>
        <taxon>Actinomycetota</taxon>
        <taxon>Actinomycetes</taxon>
        <taxon>Propionibacteriales</taxon>
        <taxon>Nocardioidaceae</taxon>
        <taxon>Nocardioides</taxon>
    </lineage>
</organism>
<evidence type="ECO:0000313" key="6">
    <source>
        <dbReference type="Proteomes" id="UP000616839"/>
    </source>
</evidence>
<evidence type="ECO:0000259" key="4">
    <source>
        <dbReference type="SMART" id="SM00563"/>
    </source>
</evidence>
<evidence type="ECO:0000256" key="1">
    <source>
        <dbReference type="ARBA" id="ARBA00022679"/>
    </source>
</evidence>
<dbReference type="GO" id="GO:0003841">
    <property type="term" value="F:1-acylglycerol-3-phosphate O-acyltransferase activity"/>
    <property type="evidence" value="ECO:0007669"/>
    <property type="project" value="TreeGrafter"/>
</dbReference>
<dbReference type="EMBL" id="JACYXZ010000002">
    <property type="protein sequence ID" value="MBD8869290.1"/>
    <property type="molecule type" value="Genomic_DNA"/>
</dbReference>
<comment type="caution">
    <text evidence="5">The sequence shown here is derived from an EMBL/GenBank/DDBJ whole genome shotgun (WGS) entry which is preliminary data.</text>
</comment>
<dbReference type="SUPFAM" id="SSF69593">
    <property type="entry name" value="Glycerol-3-phosphate (1)-acyltransferase"/>
    <property type="match status" value="1"/>
</dbReference>
<dbReference type="Pfam" id="PF01553">
    <property type="entry name" value="Acyltransferase"/>
    <property type="match status" value="1"/>
</dbReference>
<protein>
    <submittedName>
        <fullName evidence="5">1-acyl-sn-glycerol-3-phosphate acyltransferase</fullName>
    </submittedName>
</protein>
<dbReference type="CDD" id="cd07989">
    <property type="entry name" value="LPLAT_AGPAT-like"/>
    <property type="match status" value="1"/>
</dbReference>
<gene>
    <name evidence="5" type="ORF">IE331_06605</name>
</gene>
<feature type="domain" description="Phospholipid/glycerol acyltransferase" evidence="4">
    <location>
        <begin position="59"/>
        <end position="169"/>
    </location>
</feature>
<dbReference type="RefSeq" id="WP_192141880.1">
    <property type="nucleotide sequence ID" value="NZ_JACYXZ010000002.1"/>
</dbReference>
<dbReference type="SMART" id="SM00563">
    <property type="entry name" value="PlsC"/>
    <property type="match status" value="1"/>
</dbReference>
<proteinExistence type="predicted"/>
<dbReference type="AlphaFoldDB" id="A0A927K7W5"/>
<name>A0A927K7W5_9ACTN</name>
<accession>A0A927K7W5</accession>
<dbReference type="GO" id="GO:0005886">
    <property type="term" value="C:plasma membrane"/>
    <property type="evidence" value="ECO:0007669"/>
    <property type="project" value="TreeGrafter"/>
</dbReference>
<keyword evidence="6" id="KW-1185">Reference proteome</keyword>
<dbReference type="Proteomes" id="UP000616839">
    <property type="component" value="Unassembled WGS sequence"/>
</dbReference>
<evidence type="ECO:0000256" key="3">
    <source>
        <dbReference type="SAM" id="MobiDB-lite"/>
    </source>
</evidence>
<dbReference type="PANTHER" id="PTHR10434">
    <property type="entry name" value="1-ACYL-SN-GLYCEROL-3-PHOSPHATE ACYLTRANSFERASE"/>
    <property type="match status" value="1"/>
</dbReference>
<dbReference type="PANTHER" id="PTHR10434:SF11">
    <property type="entry name" value="1-ACYL-SN-GLYCEROL-3-PHOSPHATE ACYLTRANSFERASE"/>
    <property type="match status" value="1"/>
</dbReference>
<feature type="region of interest" description="Disordered" evidence="3">
    <location>
        <begin position="231"/>
        <end position="257"/>
    </location>
</feature>
<dbReference type="GO" id="GO:0006654">
    <property type="term" value="P:phosphatidic acid biosynthetic process"/>
    <property type="evidence" value="ECO:0007669"/>
    <property type="project" value="TreeGrafter"/>
</dbReference>
<dbReference type="InterPro" id="IPR002123">
    <property type="entry name" value="Plipid/glycerol_acylTrfase"/>
</dbReference>
<evidence type="ECO:0000256" key="2">
    <source>
        <dbReference type="ARBA" id="ARBA00023315"/>
    </source>
</evidence>
<sequence length="257" mass="27710">MNRRRPRAGAHAELPRTLTTPHPRRYLLHPLRPAARWIVRRRVPVRVHGADRVPATGPVIFSANHIGVVDGPLLAIFSPRPVHALTKVEMFHGLLGRFLHAAGQIPVDRFVCDPAAVKACLVALREGATVGIFPEGRRGSGELVRFHRGAAYLALVSGAPVVPVTFLGSRAPGAGPNALPPRDGHVDIVYGAPYTAPQVGWPRTREHVEQTSLLLREHMSARLTEALALTGRQLPGPLPPGTYDDDPDTGVLEQGAS</sequence>
<evidence type="ECO:0000313" key="5">
    <source>
        <dbReference type="EMBL" id="MBD8869290.1"/>
    </source>
</evidence>
<keyword evidence="2 5" id="KW-0012">Acyltransferase</keyword>